<reference evidence="3" key="2">
    <citation type="submission" date="2009-10" db="EMBL/GenBank/DDBJ databases">
        <title>The genome sequence of Streptomyces pristinaespiralis strain ATCC 25486.</title>
        <authorList>
            <consortium name="The Broad Institute Genome Sequencing Platform"/>
            <consortium name="Broad Institute Microbial Sequencing Center"/>
            <person name="Fischbach M."/>
            <person name="Godfrey P."/>
            <person name="Ward D."/>
            <person name="Young S."/>
            <person name="Zeng Q."/>
            <person name="Koehrsen M."/>
            <person name="Alvarado L."/>
            <person name="Berlin A.M."/>
            <person name="Bochicchio J."/>
            <person name="Borenstein D."/>
            <person name="Chapman S.B."/>
            <person name="Chen Z."/>
            <person name="Engels R."/>
            <person name="Freedman E."/>
            <person name="Gellesch M."/>
            <person name="Goldberg J."/>
            <person name="Griggs A."/>
            <person name="Gujja S."/>
            <person name="Heilman E.R."/>
            <person name="Heiman D.I."/>
            <person name="Hepburn T.A."/>
            <person name="Howarth C."/>
            <person name="Jen D."/>
            <person name="Larson L."/>
            <person name="Lewis B."/>
            <person name="Mehta T."/>
            <person name="Park D."/>
            <person name="Pearson M."/>
            <person name="Richards J."/>
            <person name="Roberts A."/>
            <person name="Saif S."/>
            <person name="Shea T.D."/>
            <person name="Shenoy N."/>
            <person name="Sisk P."/>
            <person name="Stolte C."/>
            <person name="Sykes S.N."/>
            <person name="Thomson T."/>
            <person name="Walk T."/>
            <person name="White J."/>
            <person name="Yandava C."/>
            <person name="Straight P."/>
            <person name="Clardy J."/>
            <person name="Hung D."/>
            <person name="Kolter R."/>
            <person name="Mekalanos J."/>
            <person name="Walker S."/>
            <person name="Walsh C.T."/>
            <person name="Wieland-Brown L.C."/>
            <person name="Haas B."/>
            <person name="Nusbaum C."/>
            <person name="Birren B."/>
        </authorList>
    </citation>
    <scope>NUCLEOTIDE SEQUENCE [LARGE SCALE GENOMIC DNA]</scope>
    <source>
        <strain evidence="3">ATCC 25486 / DSM 40338 / CBS 914.69 / JCM 4507 / NBRC 13074 / NRRL 2958 / 5647</strain>
    </source>
</reference>
<feature type="compositionally biased region" description="Basic and acidic residues" evidence="1">
    <location>
        <begin position="9"/>
        <end position="23"/>
    </location>
</feature>
<evidence type="ECO:0000313" key="2">
    <source>
        <dbReference type="EMBL" id="EFH31455.1"/>
    </source>
</evidence>
<dbReference type="AlphaFoldDB" id="D6X5T0"/>
<proteinExistence type="predicted"/>
<protein>
    <submittedName>
        <fullName evidence="2">Predicted protein</fullName>
    </submittedName>
</protein>
<organism evidence="2 3">
    <name type="scientific">Streptomyces pristinaespiralis (strain ATCC 25486 / DSM 40338 / CBS 914.69 / JCM 4507 / KCC S-0507 / NBRC 13074 / NRRL 2958 / 5647)</name>
    <dbReference type="NCBI Taxonomy" id="457429"/>
    <lineage>
        <taxon>Bacteria</taxon>
        <taxon>Bacillati</taxon>
        <taxon>Actinomycetota</taxon>
        <taxon>Actinomycetes</taxon>
        <taxon>Kitasatosporales</taxon>
        <taxon>Streptomycetaceae</taxon>
        <taxon>Streptomyces</taxon>
    </lineage>
</organism>
<dbReference type="HOGENOM" id="CLU_2182533_0_0_11"/>
<accession>D6X5T0</accession>
<sequence length="109" mass="11867">MGDDMSTNKQDREEITTMGDHHAPVPPAYTTITTMVDHHAPVPPADGITTMGDHHAPVSLVDSSIFFHGRPPLSRVRRRSDTRSQTRRGTAAAARRGSRRGRGMSPGGR</sequence>
<evidence type="ECO:0000256" key="1">
    <source>
        <dbReference type="SAM" id="MobiDB-lite"/>
    </source>
</evidence>
<reference evidence="3" key="1">
    <citation type="submission" date="2008-02" db="EMBL/GenBank/DDBJ databases">
        <authorList>
            <consortium name="The Broad Institute Genome Sequencing Platform"/>
            <person name="Fischbach M."/>
            <person name="Ward D."/>
            <person name="Young S."/>
            <person name="Jaffe D."/>
            <person name="Gnerre S."/>
            <person name="Berlin A."/>
            <person name="Heiman D."/>
            <person name="Hepburn T."/>
            <person name="Sykes S."/>
            <person name="Alvarado L."/>
            <person name="Kodira C.D."/>
            <person name="Straight P."/>
            <person name="Clardy J."/>
            <person name="Hung D."/>
            <person name="Kolter R."/>
            <person name="Mekalanos J."/>
            <person name="Walker S."/>
            <person name="Walsh C.T."/>
            <person name="Lander E."/>
            <person name="Galagan J."/>
            <person name="Nusbaum C."/>
            <person name="Birren B."/>
        </authorList>
    </citation>
    <scope>NUCLEOTIDE SEQUENCE [LARGE SCALE GENOMIC DNA]</scope>
    <source>
        <strain evidence="3">ATCC 25486 / DSM 40338 / CBS 914.69 / JCM 4507 / NBRC 13074 / NRRL 2958 / 5647</strain>
    </source>
</reference>
<gene>
    <name evidence="2" type="ORF">SSDG_06696</name>
</gene>
<name>D6X5T0_STRE2</name>
<feature type="region of interest" description="Disordered" evidence="1">
    <location>
        <begin position="69"/>
        <end position="109"/>
    </location>
</feature>
<evidence type="ECO:0000313" key="3">
    <source>
        <dbReference type="Proteomes" id="UP000002805"/>
    </source>
</evidence>
<dbReference type="EMBL" id="CM000950">
    <property type="protein sequence ID" value="EFH31455.1"/>
    <property type="molecule type" value="Genomic_DNA"/>
</dbReference>
<dbReference type="Proteomes" id="UP000002805">
    <property type="component" value="Chromosome"/>
</dbReference>
<keyword evidence="3" id="KW-1185">Reference proteome</keyword>
<feature type="region of interest" description="Disordered" evidence="1">
    <location>
        <begin position="1"/>
        <end position="28"/>
    </location>
</feature>